<dbReference type="InterPro" id="IPR005823">
    <property type="entry name" value="Ribosomal_uL13_bac-type"/>
</dbReference>
<dbReference type="Gene3D" id="3.90.1180.10">
    <property type="entry name" value="Ribosomal protein L13"/>
    <property type="match status" value="1"/>
</dbReference>
<comment type="caution">
    <text evidence="8">The sequence shown here is derived from an EMBL/GenBank/DDBJ whole genome shotgun (WGS) entry which is preliminary data.</text>
</comment>
<evidence type="ECO:0000256" key="2">
    <source>
        <dbReference type="ARBA" id="ARBA00022980"/>
    </source>
</evidence>
<dbReference type="InterPro" id="IPR036899">
    <property type="entry name" value="Ribosomal_uL13_sf"/>
</dbReference>
<comment type="similarity">
    <text evidence="1 5 6">Belongs to the universal ribosomal protein uL13 family.</text>
</comment>
<dbReference type="NCBIfam" id="TIGR01066">
    <property type="entry name" value="rplM_bact"/>
    <property type="match status" value="1"/>
</dbReference>
<dbReference type="Proteomes" id="UP000051330">
    <property type="component" value="Unassembled WGS sequence"/>
</dbReference>
<keyword evidence="3 5" id="KW-0687">Ribonucleoprotein</keyword>
<dbReference type="STRING" id="1423792.FD09_GL002148"/>
<dbReference type="InterPro" id="IPR005822">
    <property type="entry name" value="Ribosomal_uL13"/>
</dbReference>
<reference evidence="8 9" key="1">
    <citation type="journal article" date="2015" name="Genome Announc.">
        <title>Expanding the biotechnology potential of lactobacilli through comparative genomics of 213 strains and associated genera.</title>
        <authorList>
            <person name="Sun Z."/>
            <person name="Harris H.M."/>
            <person name="McCann A."/>
            <person name="Guo C."/>
            <person name="Argimon S."/>
            <person name="Zhang W."/>
            <person name="Yang X."/>
            <person name="Jeffery I.B."/>
            <person name="Cooney J.C."/>
            <person name="Kagawa T.F."/>
            <person name="Liu W."/>
            <person name="Song Y."/>
            <person name="Salvetti E."/>
            <person name="Wrobel A."/>
            <person name="Rasinkangas P."/>
            <person name="Parkhill J."/>
            <person name="Rea M.C."/>
            <person name="O'Sullivan O."/>
            <person name="Ritari J."/>
            <person name="Douillard F.P."/>
            <person name="Paul Ross R."/>
            <person name="Yang R."/>
            <person name="Briner A.E."/>
            <person name="Felis G.E."/>
            <person name="de Vos W.M."/>
            <person name="Barrangou R."/>
            <person name="Klaenhammer T.R."/>
            <person name="Caufield P.W."/>
            <person name="Cui Y."/>
            <person name="Zhang H."/>
            <person name="O'Toole P.W."/>
        </authorList>
    </citation>
    <scope>NUCLEOTIDE SEQUENCE [LARGE SCALE GENOMIC DNA]</scope>
    <source>
        <strain evidence="8 9">DSM 12744</strain>
    </source>
</reference>
<gene>
    <name evidence="5 7" type="primary">rplM</name>
    <name evidence="8" type="ORF">FD09_GL002148</name>
</gene>
<evidence type="ECO:0000313" key="8">
    <source>
        <dbReference type="EMBL" id="KRL13321.1"/>
    </source>
</evidence>
<evidence type="ECO:0000256" key="6">
    <source>
        <dbReference type="RuleBase" id="RU003877"/>
    </source>
</evidence>
<evidence type="ECO:0000256" key="5">
    <source>
        <dbReference type="HAMAP-Rule" id="MF_01366"/>
    </source>
</evidence>
<protein>
    <recommendedName>
        <fullName evidence="4 5">Large ribosomal subunit protein uL13</fullName>
    </recommendedName>
</protein>
<evidence type="ECO:0000313" key="9">
    <source>
        <dbReference type="Proteomes" id="UP000051330"/>
    </source>
</evidence>
<dbReference type="GO" id="GO:0003729">
    <property type="term" value="F:mRNA binding"/>
    <property type="evidence" value="ECO:0007669"/>
    <property type="project" value="UniProtKB-ARBA"/>
</dbReference>
<evidence type="ECO:0000256" key="1">
    <source>
        <dbReference type="ARBA" id="ARBA00006227"/>
    </source>
</evidence>
<dbReference type="GO" id="GO:0017148">
    <property type="term" value="P:negative regulation of translation"/>
    <property type="evidence" value="ECO:0007669"/>
    <property type="project" value="TreeGrafter"/>
</dbReference>
<evidence type="ECO:0000256" key="3">
    <source>
        <dbReference type="ARBA" id="ARBA00023274"/>
    </source>
</evidence>
<dbReference type="Pfam" id="PF00572">
    <property type="entry name" value="Ribosomal_L13"/>
    <property type="match status" value="1"/>
</dbReference>
<comment type="function">
    <text evidence="5 7">This protein is one of the early assembly proteins of the 50S ribosomal subunit, although it is not seen to bind rRNA by itself. It is important during the early stages of 50S assembly.</text>
</comment>
<comment type="subunit">
    <text evidence="5">Part of the 50S ribosomal subunit.</text>
</comment>
<dbReference type="GO" id="GO:0003735">
    <property type="term" value="F:structural constituent of ribosome"/>
    <property type="evidence" value="ECO:0007669"/>
    <property type="project" value="InterPro"/>
</dbReference>
<dbReference type="FunFam" id="3.90.1180.10:FF:000001">
    <property type="entry name" value="50S ribosomal protein L13"/>
    <property type="match status" value="1"/>
</dbReference>
<accession>A0A0R1N0L9</accession>
<dbReference type="InterPro" id="IPR023563">
    <property type="entry name" value="Ribosomal_uL13_CS"/>
</dbReference>
<dbReference type="EMBL" id="AZEC01000004">
    <property type="protein sequence ID" value="KRL13321.1"/>
    <property type="molecule type" value="Genomic_DNA"/>
</dbReference>
<dbReference type="CDD" id="cd00392">
    <property type="entry name" value="Ribosomal_L13"/>
    <property type="match status" value="1"/>
</dbReference>
<proteinExistence type="inferred from homology"/>
<dbReference type="PATRIC" id="fig|1423792.3.peg.2190"/>
<evidence type="ECO:0000256" key="4">
    <source>
        <dbReference type="ARBA" id="ARBA00035201"/>
    </source>
</evidence>
<sequence length="159" mass="17663">MSNSTGKLEEHILRTTYLAKPTEIERKWYVLDAADIALGRVSTAAATILRGKNKPQFTPNVDTGDNVIIINAAQVKLTGRKASRKLYQNHSNHPGGLRTRTAGEIRDKHPEELVEMSIKGMLPKNSLGHNQFLKLHVYAGADHKHAAQKPEVLDINKLI</sequence>
<dbReference type="GO" id="GO:0006412">
    <property type="term" value="P:translation"/>
    <property type="evidence" value="ECO:0007669"/>
    <property type="project" value="UniProtKB-UniRule"/>
</dbReference>
<evidence type="ECO:0000256" key="7">
    <source>
        <dbReference type="RuleBase" id="RU003878"/>
    </source>
</evidence>
<dbReference type="PANTHER" id="PTHR11545:SF2">
    <property type="entry name" value="LARGE RIBOSOMAL SUBUNIT PROTEIN UL13M"/>
    <property type="match status" value="1"/>
</dbReference>
<dbReference type="PROSITE" id="PS00783">
    <property type="entry name" value="RIBOSOMAL_L13"/>
    <property type="match status" value="1"/>
</dbReference>
<keyword evidence="2 5" id="KW-0689">Ribosomal protein</keyword>
<dbReference type="PANTHER" id="PTHR11545">
    <property type="entry name" value="RIBOSOMAL PROTEIN L13"/>
    <property type="match status" value="1"/>
</dbReference>
<dbReference type="AlphaFoldDB" id="A0A0R1N0L9"/>
<dbReference type="SUPFAM" id="SSF52161">
    <property type="entry name" value="Ribosomal protein L13"/>
    <property type="match status" value="1"/>
</dbReference>
<dbReference type="HAMAP" id="MF_01366">
    <property type="entry name" value="Ribosomal_uL13"/>
    <property type="match status" value="1"/>
</dbReference>
<name>A0A0R1N0L9_9LACO</name>
<dbReference type="PIRSF" id="PIRSF002181">
    <property type="entry name" value="Ribosomal_L13"/>
    <property type="match status" value="1"/>
</dbReference>
<keyword evidence="9" id="KW-1185">Reference proteome</keyword>
<organism evidence="8 9">
    <name type="scientific">Schleiferilactobacillus perolens DSM 12744</name>
    <dbReference type="NCBI Taxonomy" id="1423792"/>
    <lineage>
        <taxon>Bacteria</taxon>
        <taxon>Bacillati</taxon>
        <taxon>Bacillota</taxon>
        <taxon>Bacilli</taxon>
        <taxon>Lactobacillales</taxon>
        <taxon>Lactobacillaceae</taxon>
        <taxon>Schleiferilactobacillus</taxon>
    </lineage>
</organism>
<dbReference type="GO" id="GO:0022625">
    <property type="term" value="C:cytosolic large ribosomal subunit"/>
    <property type="evidence" value="ECO:0007669"/>
    <property type="project" value="TreeGrafter"/>
</dbReference>